<reference evidence="1" key="1">
    <citation type="submission" date="2018-02" db="EMBL/GenBank/DDBJ databases">
        <title>Rhizophora mucronata_Transcriptome.</title>
        <authorList>
            <person name="Meera S.P."/>
            <person name="Sreeshan A."/>
            <person name="Augustine A."/>
        </authorList>
    </citation>
    <scope>NUCLEOTIDE SEQUENCE</scope>
    <source>
        <tissue evidence="1">Leaf</tissue>
    </source>
</reference>
<dbReference type="EMBL" id="GGEC01075008">
    <property type="protein sequence ID" value="MBX55492.1"/>
    <property type="molecule type" value="Transcribed_RNA"/>
</dbReference>
<accession>A0A2P2PL85</accession>
<dbReference type="AlphaFoldDB" id="A0A2P2PL85"/>
<proteinExistence type="predicted"/>
<evidence type="ECO:0000313" key="1">
    <source>
        <dbReference type="EMBL" id="MBX55492.1"/>
    </source>
</evidence>
<protein>
    <submittedName>
        <fullName evidence="1">Uncharacterized protein</fullName>
    </submittedName>
</protein>
<organism evidence="1">
    <name type="scientific">Rhizophora mucronata</name>
    <name type="common">Asiatic mangrove</name>
    <dbReference type="NCBI Taxonomy" id="61149"/>
    <lineage>
        <taxon>Eukaryota</taxon>
        <taxon>Viridiplantae</taxon>
        <taxon>Streptophyta</taxon>
        <taxon>Embryophyta</taxon>
        <taxon>Tracheophyta</taxon>
        <taxon>Spermatophyta</taxon>
        <taxon>Magnoliopsida</taxon>
        <taxon>eudicotyledons</taxon>
        <taxon>Gunneridae</taxon>
        <taxon>Pentapetalae</taxon>
        <taxon>rosids</taxon>
        <taxon>fabids</taxon>
        <taxon>Malpighiales</taxon>
        <taxon>Rhizophoraceae</taxon>
        <taxon>Rhizophora</taxon>
    </lineage>
</organism>
<sequence>MAMGSYTNGELLISDAHAPEGMHSRKPTISEAKQLFHNIMTALSMASLGRG</sequence>
<name>A0A2P2PL85_RHIMU</name>